<dbReference type="EMBL" id="LSSL01002343">
    <property type="protein sequence ID" value="OLY81568.1"/>
    <property type="molecule type" value="Genomic_DNA"/>
</dbReference>
<dbReference type="AlphaFoldDB" id="A0A1R0GXI9"/>
<evidence type="ECO:0000313" key="2">
    <source>
        <dbReference type="EMBL" id="OLY81568.1"/>
    </source>
</evidence>
<accession>A0A1R0GXI9</accession>
<evidence type="ECO:0000256" key="1">
    <source>
        <dbReference type="SAM" id="MobiDB-lite"/>
    </source>
</evidence>
<sequence length="89" mass="10387">MIKVSNKKLVCLNHLPRKLTILRAHPEYLLSCDQSQQNWGCTVIEYYKRNIQYISFLEVCRYDRDYPSVSEESDPSDSNDAKISSAEQL</sequence>
<gene>
    <name evidence="2" type="ORF">AYI68_g4324</name>
</gene>
<comment type="caution">
    <text evidence="2">The sequence shown here is derived from an EMBL/GenBank/DDBJ whole genome shotgun (WGS) entry which is preliminary data.</text>
</comment>
<name>A0A1R0GXI9_9FUNG</name>
<protein>
    <submittedName>
        <fullName evidence="2">Uncharacterized protein</fullName>
    </submittedName>
</protein>
<organism evidence="2 3">
    <name type="scientific">Smittium mucronatum</name>
    <dbReference type="NCBI Taxonomy" id="133383"/>
    <lineage>
        <taxon>Eukaryota</taxon>
        <taxon>Fungi</taxon>
        <taxon>Fungi incertae sedis</taxon>
        <taxon>Zoopagomycota</taxon>
        <taxon>Kickxellomycotina</taxon>
        <taxon>Harpellomycetes</taxon>
        <taxon>Harpellales</taxon>
        <taxon>Legeriomycetaceae</taxon>
        <taxon>Smittium</taxon>
    </lineage>
</organism>
<keyword evidence="3" id="KW-1185">Reference proteome</keyword>
<evidence type="ECO:0000313" key="3">
    <source>
        <dbReference type="Proteomes" id="UP000187455"/>
    </source>
</evidence>
<reference evidence="2 3" key="1">
    <citation type="journal article" date="2016" name="Mol. Biol. Evol.">
        <title>Genome-Wide Survey of Gut Fungi (Harpellales) Reveals the First Horizontally Transferred Ubiquitin Gene from a Mosquito Host.</title>
        <authorList>
            <person name="Wang Y."/>
            <person name="White M.M."/>
            <person name="Kvist S."/>
            <person name="Moncalvo J.M."/>
        </authorList>
    </citation>
    <scope>NUCLEOTIDE SEQUENCE [LARGE SCALE GENOMIC DNA]</scope>
    <source>
        <strain evidence="2 3">ALG-7-W6</strain>
    </source>
</reference>
<feature type="region of interest" description="Disordered" evidence="1">
    <location>
        <begin position="67"/>
        <end position="89"/>
    </location>
</feature>
<proteinExistence type="predicted"/>
<dbReference type="Proteomes" id="UP000187455">
    <property type="component" value="Unassembled WGS sequence"/>
</dbReference>